<comment type="caution">
    <text evidence="1">The sequence shown here is derived from an EMBL/GenBank/DDBJ whole genome shotgun (WGS) entry which is preliminary data.</text>
</comment>
<dbReference type="PANTHER" id="PTHR42921">
    <property type="entry name" value="ACETOACETYL-COA SYNTHETASE"/>
    <property type="match status" value="1"/>
</dbReference>
<accession>A0A8X6U3N9</accession>
<dbReference type="OrthoDB" id="6429061at2759"/>
<proteinExistence type="predicted"/>
<gene>
    <name evidence="1" type="primary">NCL1_24982</name>
    <name evidence="1" type="ORF">NPIL_23851</name>
</gene>
<dbReference type="EMBL" id="BMAW01071520">
    <property type="protein sequence ID" value="GFT78388.1"/>
    <property type="molecule type" value="Genomic_DNA"/>
</dbReference>
<reference evidence="1" key="1">
    <citation type="submission" date="2020-08" db="EMBL/GenBank/DDBJ databases">
        <title>Multicomponent nature underlies the extraordinary mechanical properties of spider dragline silk.</title>
        <authorList>
            <person name="Kono N."/>
            <person name="Nakamura H."/>
            <person name="Mori M."/>
            <person name="Yoshida Y."/>
            <person name="Ohtoshi R."/>
            <person name="Malay A.D."/>
            <person name="Moran D.A.P."/>
            <person name="Tomita M."/>
            <person name="Numata K."/>
            <person name="Arakawa K."/>
        </authorList>
    </citation>
    <scope>NUCLEOTIDE SEQUENCE</scope>
</reference>
<dbReference type="Proteomes" id="UP000887013">
    <property type="component" value="Unassembled WGS sequence"/>
</dbReference>
<evidence type="ECO:0000313" key="1">
    <source>
        <dbReference type="EMBL" id="GFT78388.1"/>
    </source>
</evidence>
<keyword evidence="2" id="KW-1185">Reference proteome</keyword>
<name>A0A8X6U3N9_NEPPI</name>
<dbReference type="GO" id="GO:0030729">
    <property type="term" value="F:acetoacetate-CoA ligase activity"/>
    <property type="evidence" value="ECO:0007669"/>
    <property type="project" value="TreeGrafter"/>
</dbReference>
<feature type="non-terminal residue" evidence="1">
    <location>
        <position position="1"/>
    </location>
</feature>
<protein>
    <submittedName>
        <fullName evidence="1">Acetoacetyl-CoA synthetase</fullName>
    </submittedName>
</protein>
<evidence type="ECO:0000313" key="2">
    <source>
        <dbReference type="Proteomes" id="UP000887013"/>
    </source>
</evidence>
<sequence length="90" mass="10625">KGYTYSDSLRKKISYKIKEEREKSYVPRIILPVEDIPYNLNNKRMESIVRKIVATNSIPQVSNIKNPDSLRCFIDRPELFQDAEIFNFAE</sequence>
<dbReference type="AlphaFoldDB" id="A0A8X6U3N9"/>
<dbReference type="PANTHER" id="PTHR42921:SF1">
    <property type="entry name" value="ACETOACETYL-COA SYNTHETASE"/>
    <property type="match status" value="1"/>
</dbReference>
<organism evidence="1 2">
    <name type="scientific">Nephila pilipes</name>
    <name type="common">Giant wood spider</name>
    <name type="synonym">Nephila maculata</name>
    <dbReference type="NCBI Taxonomy" id="299642"/>
    <lineage>
        <taxon>Eukaryota</taxon>
        <taxon>Metazoa</taxon>
        <taxon>Ecdysozoa</taxon>
        <taxon>Arthropoda</taxon>
        <taxon>Chelicerata</taxon>
        <taxon>Arachnida</taxon>
        <taxon>Araneae</taxon>
        <taxon>Araneomorphae</taxon>
        <taxon>Entelegynae</taxon>
        <taxon>Araneoidea</taxon>
        <taxon>Nephilidae</taxon>
        <taxon>Nephila</taxon>
    </lineage>
</organism>